<gene>
    <name evidence="6" type="ORF">JOE68_003931</name>
</gene>
<dbReference type="Proteomes" id="UP001195724">
    <property type="component" value="Unassembled WGS sequence"/>
</dbReference>
<evidence type="ECO:0000256" key="3">
    <source>
        <dbReference type="ARBA" id="ARBA00023163"/>
    </source>
</evidence>
<dbReference type="InterPro" id="IPR009057">
    <property type="entry name" value="Homeodomain-like_sf"/>
</dbReference>
<dbReference type="InterPro" id="IPR036271">
    <property type="entry name" value="Tet_transcr_reg_TetR-rel_C_sf"/>
</dbReference>
<name>A0ABS2S9Z3_9PSEU</name>
<dbReference type="InterPro" id="IPR011075">
    <property type="entry name" value="TetR_C"/>
</dbReference>
<sequence>MSVAGICELAGVRKGSFYHFFDSKQVLAVEALRAAWAAEEALWKEILRSSGRPLHRLERLLLAQADAQHRGKRESGFVRGSLFANLALELGAQDETVRECLEEIFDQQVSLVHGALLEAAELGHIPKGEGTHATRRDAQAVLAQLEGTVLFAKLHNDPSVLDGLWSQVAGLLRTV</sequence>
<keyword evidence="3" id="KW-0804">Transcription</keyword>
<organism evidence="6 7">
    <name type="scientific">Saccharothrix algeriensis</name>
    <dbReference type="NCBI Taxonomy" id="173560"/>
    <lineage>
        <taxon>Bacteria</taxon>
        <taxon>Bacillati</taxon>
        <taxon>Actinomycetota</taxon>
        <taxon>Actinomycetes</taxon>
        <taxon>Pseudonocardiales</taxon>
        <taxon>Pseudonocardiaceae</taxon>
        <taxon>Saccharothrix</taxon>
    </lineage>
</organism>
<dbReference type="PANTHER" id="PTHR47506">
    <property type="entry name" value="TRANSCRIPTIONAL REGULATORY PROTEIN"/>
    <property type="match status" value="1"/>
</dbReference>
<evidence type="ECO:0000256" key="2">
    <source>
        <dbReference type="ARBA" id="ARBA00023125"/>
    </source>
</evidence>
<dbReference type="InterPro" id="IPR001647">
    <property type="entry name" value="HTH_TetR"/>
</dbReference>
<feature type="DNA-binding region" description="H-T-H motif" evidence="4">
    <location>
        <begin position="2"/>
        <end position="21"/>
    </location>
</feature>
<evidence type="ECO:0000256" key="1">
    <source>
        <dbReference type="ARBA" id="ARBA00023015"/>
    </source>
</evidence>
<protein>
    <submittedName>
        <fullName evidence="6">TetR/AcrR family transcriptional repressor of nem operon</fullName>
    </submittedName>
</protein>
<dbReference type="Gene3D" id="1.10.357.10">
    <property type="entry name" value="Tetracycline Repressor, domain 2"/>
    <property type="match status" value="1"/>
</dbReference>
<dbReference type="EMBL" id="JAFBCL010000001">
    <property type="protein sequence ID" value="MBM7813066.1"/>
    <property type="molecule type" value="Genomic_DNA"/>
</dbReference>
<proteinExistence type="predicted"/>
<dbReference type="Pfam" id="PF00440">
    <property type="entry name" value="TetR_N"/>
    <property type="match status" value="1"/>
</dbReference>
<dbReference type="SUPFAM" id="SSF48498">
    <property type="entry name" value="Tetracyclin repressor-like, C-terminal domain"/>
    <property type="match status" value="1"/>
</dbReference>
<feature type="domain" description="HTH tetR-type" evidence="5">
    <location>
        <begin position="1"/>
        <end position="39"/>
    </location>
</feature>
<evidence type="ECO:0000259" key="5">
    <source>
        <dbReference type="PROSITE" id="PS50977"/>
    </source>
</evidence>
<comment type="caution">
    <text evidence="6">The sequence shown here is derived from an EMBL/GenBank/DDBJ whole genome shotgun (WGS) entry which is preliminary data.</text>
</comment>
<evidence type="ECO:0000313" key="6">
    <source>
        <dbReference type="EMBL" id="MBM7813066.1"/>
    </source>
</evidence>
<keyword evidence="2 4" id="KW-0238">DNA-binding</keyword>
<dbReference type="SUPFAM" id="SSF46689">
    <property type="entry name" value="Homeodomain-like"/>
    <property type="match status" value="1"/>
</dbReference>
<dbReference type="PANTHER" id="PTHR47506:SF1">
    <property type="entry name" value="HTH-TYPE TRANSCRIPTIONAL REGULATOR YJDC"/>
    <property type="match status" value="1"/>
</dbReference>
<keyword evidence="7" id="KW-1185">Reference proteome</keyword>
<dbReference type="Pfam" id="PF16925">
    <property type="entry name" value="TetR_C_13"/>
    <property type="match status" value="1"/>
</dbReference>
<keyword evidence="1" id="KW-0805">Transcription regulation</keyword>
<reference evidence="6 7" key="1">
    <citation type="submission" date="2021-01" db="EMBL/GenBank/DDBJ databases">
        <title>Sequencing the genomes of 1000 actinobacteria strains.</title>
        <authorList>
            <person name="Klenk H.-P."/>
        </authorList>
    </citation>
    <scope>NUCLEOTIDE SEQUENCE [LARGE SCALE GENOMIC DNA]</scope>
    <source>
        <strain evidence="6 7">DSM 44581</strain>
    </source>
</reference>
<accession>A0ABS2S9Z3</accession>
<evidence type="ECO:0000256" key="4">
    <source>
        <dbReference type="PROSITE-ProRule" id="PRU00335"/>
    </source>
</evidence>
<dbReference type="PROSITE" id="PS50977">
    <property type="entry name" value="HTH_TETR_2"/>
    <property type="match status" value="1"/>
</dbReference>
<evidence type="ECO:0000313" key="7">
    <source>
        <dbReference type="Proteomes" id="UP001195724"/>
    </source>
</evidence>